<comment type="caution">
    <text evidence="1">The sequence shown here is derived from an EMBL/GenBank/DDBJ whole genome shotgun (WGS) entry which is preliminary data.</text>
</comment>
<name>A0A164JII3_9NOCA</name>
<dbReference type="EMBL" id="LWGR01000015">
    <property type="protein sequence ID" value="KZM70436.1"/>
    <property type="molecule type" value="Genomic_DNA"/>
</dbReference>
<proteinExistence type="predicted"/>
<accession>A0A164JII3</accession>
<dbReference type="Proteomes" id="UP000076512">
    <property type="component" value="Unassembled WGS sequence"/>
</dbReference>
<protein>
    <submittedName>
        <fullName evidence="1">Uncharacterized protein</fullName>
    </submittedName>
</protein>
<evidence type="ECO:0000313" key="1">
    <source>
        <dbReference type="EMBL" id="KZM70436.1"/>
    </source>
</evidence>
<organism evidence="1 2">
    <name type="scientific">Nocardia terpenica</name>
    <dbReference type="NCBI Taxonomy" id="455432"/>
    <lineage>
        <taxon>Bacteria</taxon>
        <taxon>Bacillati</taxon>
        <taxon>Actinomycetota</taxon>
        <taxon>Actinomycetes</taxon>
        <taxon>Mycobacteriales</taxon>
        <taxon>Nocardiaceae</taxon>
        <taxon>Nocardia</taxon>
    </lineage>
</organism>
<sequence length="78" mass="8826">MRLDALYVRPPALPTRFNGAGIDMTGEVRGMLREWVPTADGGWVGIVNFDVPYVDGRDRPRPARDQLVPSYALRLREE</sequence>
<gene>
    <name evidence="1" type="ORF">AWN90_03915</name>
</gene>
<dbReference type="RefSeq" id="WP_156673823.1">
    <property type="nucleotide sequence ID" value="NZ_JABMCZ010000003.1"/>
</dbReference>
<dbReference type="AlphaFoldDB" id="A0A164JII3"/>
<keyword evidence="2" id="KW-1185">Reference proteome</keyword>
<evidence type="ECO:0000313" key="2">
    <source>
        <dbReference type="Proteomes" id="UP000076512"/>
    </source>
</evidence>
<reference evidence="1 2" key="1">
    <citation type="submission" date="2016-04" db="EMBL/GenBank/DDBJ databases">
        <authorList>
            <person name="Evans L.H."/>
            <person name="Alamgir A."/>
            <person name="Owens N."/>
            <person name="Weber N.D."/>
            <person name="Virtaneva K."/>
            <person name="Barbian K."/>
            <person name="Babar A."/>
            <person name="Rosenke K."/>
        </authorList>
    </citation>
    <scope>NUCLEOTIDE SEQUENCE [LARGE SCALE GENOMIC DNA]</scope>
    <source>
        <strain evidence="1 2">IFM 0406</strain>
    </source>
</reference>
<dbReference type="OrthoDB" id="4377352at2"/>